<dbReference type="Gene3D" id="3.40.50.150">
    <property type="entry name" value="Vaccinia Virus protein VP39"/>
    <property type="match status" value="1"/>
</dbReference>
<dbReference type="EMBL" id="FRBU01000053">
    <property type="protein sequence ID" value="SHM64622.1"/>
    <property type="molecule type" value="Genomic_DNA"/>
</dbReference>
<dbReference type="AlphaFoldDB" id="A0A1M7KGZ5"/>
<keyword evidence="2" id="KW-1185">Reference proteome</keyword>
<evidence type="ECO:0000313" key="1">
    <source>
        <dbReference type="EMBL" id="SHM64622.1"/>
    </source>
</evidence>
<organism evidence="1 2">
    <name type="scientific">Flavobacterium xanthum</name>
    <dbReference type="NCBI Taxonomy" id="69322"/>
    <lineage>
        <taxon>Bacteria</taxon>
        <taxon>Pseudomonadati</taxon>
        <taxon>Bacteroidota</taxon>
        <taxon>Flavobacteriia</taxon>
        <taxon>Flavobacteriales</taxon>
        <taxon>Flavobacteriaceae</taxon>
        <taxon>Flavobacterium</taxon>
    </lineage>
</organism>
<dbReference type="GO" id="GO:0008168">
    <property type="term" value="F:methyltransferase activity"/>
    <property type="evidence" value="ECO:0007669"/>
    <property type="project" value="UniProtKB-KW"/>
</dbReference>
<evidence type="ECO:0000313" key="2">
    <source>
        <dbReference type="Proteomes" id="UP000184260"/>
    </source>
</evidence>
<keyword evidence="1" id="KW-0489">Methyltransferase</keyword>
<dbReference type="STRING" id="69322.SAMN05443669_10531"/>
<sequence>MIRHFEPKKIIEVGSGYSSMIMLDTNELFFKNQIDLTFIDPNPERLYSLMKESDKNKTTVIEKDVQIIPLDIFKKLQAGDILFIDSTHVSKTGSDVNYILFEILPILTTGVLIHFHDIFYPFEYPKEWVFNGFNWNEDYILKAFLMYNEKFEIKLFSNYLHKHHKDVFKQIPLFYNDTGANLWLEKK</sequence>
<dbReference type="Pfam" id="PF13578">
    <property type="entry name" value="Methyltransf_24"/>
    <property type="match status" value="1"/>
</dbReference>
<protein>
    <submittedName>
        <fullName evidence="1">Methyltransferase domain-containing protein</fullName>
    </submittedName>
</protein>
<dbReference type="Proteomes" id="UP000184260">
    <property type="component" value="Unassembled WGS sequence"/>
</dbReference>
<name>A0A1M7KGZ5_9FLAO</name>
<dbReference type="InterPro" id="IPR029063">
    <property type="entry name" value="SAM-dependent_MTases_sf"/>
</dbReference>
<dbReference type="GO" id="GO:0032259">
    <property type="term" value="P:methylation"/>
    <property type="evidence" value="ECO:0007669"/>
    <property type="project" value="UniProtKB-KW"/>
</dbReference>
<dbReference type="SUPFAM" id="SSF53335">
    <property type="entry name" value="S-adenosyl-L-methionine-dependent methyltransferases"/>
    <property type="match status" value="1"/>
</dbReference>
<keyword evidence="1" id="KW-0808">Transferase</keyword>
<proteinExistence type="predicted"/>
<accession>A0A1M7KGZ5</accession>
<reference evidence="2" key="1">
    <citation type="submission" date="2016-11" db="EMBL/GenBank/DDBJ databases">
        <authorList>
            <person name="Varghese N."/>
            <person name="Submissions S."/>
        </authorList>
    </citation>
    <scope>NUCLEOTIDE SEQUENCE [LARGE SCALE GENOMIC DNA]</scope>
    <source>
        <strain evidence="2">DSM 3661</strain>
    </source>
</reference>
<gene>
    <name evidence="1" type="ORF">SAMN05443669_10531</name>
</gene>